<accession>A0AA96LRS6</accession>
<organism evidence="5 6">
    <name type="scientific">Paenibacillus roseopurpureus</name>
    <dbReference type="NCBI Taxonomy" id="2918901"/>
    <lineage>
        <taxon>Bacteria</taxon>
        <taxon>Bacillati</taxon>
        <taxon>Bacillota</taxon>
        <taxon>Bacilli</taxon>
        <taxon>Bacillales</taxon>
        <taxon>Paenibacillaceae</taxon>
        <taxon>Paenibacillus</taxon>
    </lineage>
</organism>
<keyword evidence="2" id="KW-0813">Transport</keyword>
<feature type="chain" id="PRO_5041658962" evidence="4">
    <location>
        <begin position="18"/>
        <end position="437"/>
    </location>
</feature>
<dbReference type="Gene3D" id="3.40.190.10">
    <property type="entry name" value="Periplasmic binding protein-like II"/>
    <property type="match status" value="1"/>
</dbReference>
<dbReference type="GO" id="GO:0042956">
    <property type="term" value="P:maltodextrin transmembrane transport"/>
    <property type="evidence" value="ECO:0007669"/>
    <property type="project" value="TreeGrafter"/>
</dbReference>
<dbReference type="Proteomes" id="UP001304650">
    <property type="component" value="Chromosome"/>
</dbReference>
<protein>
    <submittedName>
        <fullName evidence="5">Sugar ABC transporter substrate-binding protein</fullName>
    </submittedName>
</protein>
<dbReference type="PANTHER" id="PTHR30061">
    <property type="entry name" value="MALTOSE-BINDING PERIPLASMIC PROTEIN"/>
    <property type="match status" value="1"/>
</dbReference>
<dbReference type="GO" id="GO:0015768">
    <property type="term" value="P:maltose transport"/>
    <property type="evidence" value="ECO:0007669"/>
    <property type="project" value="TreeGrafter"/>
</dbReference>
<name>A0AA96LRS6_9BACL</name>
<dbReference type="SUPFAM" id="SSF53850">
    <property type="entry name" value="Periplasmic binding protein-like II"/>
    <property type="match status" value="1"/>
</dbReference>
<evidence type="ECO:0000313" key="5">
    <source>
        <dbReference type="EMBL" id="WNR46036.1"/>
    </source>
</evidence>
<keyword evidence="3 4" id="KW-0732">Signal</keyword>
<dbReference type="CDD" id="cd13585">
    <property type="entry name" value="PBP2_TMBP_like"/>
    <property type="match status" value="1"/>
</dbReference>
<dbReference type="KEGG" id="proo:MJB10_08065"/>
<dbReference type="InterPro" id="IPR006059">
    <property type="entry name" value="SBP"/>
</dbReference>
<dbReference type="GO" id="GO:1901982">
    <property type="term" value="F:maltose binding"/>
    <property type="evidence" value="ECO:0007669"/>
    <property type="project" value="TreeGrafter"/>
</dbReference>
<dbReference type="GO" id="GO:0055052">
    <property type="term" value="C:ATP-binding cassette (ABC) transporter complex, substrate-binding subunit-containing"/>
    <property type="evidence" value="ECO:0007669"/>
    <property type="project" value="TreeGrafter"/>
</dbReference>
<dbReference type="Pfam" id="PF01547">
    <property type="entry name" value="SBP_bac_1"/>
    <property type="match status" value="1"/>
</dbReference>
<dbReference type="PROSITE" id="PS51257">
    <property type="entry name" value="PROKAR_LIPOPROTEIN"/>
    <property type="match status" value="1"/>
</dbReference>
<sequence>MKKKLMLVALSSLVILAAGCGTKAGQDKSTSEPVKTEKPSDKKIEMVWAGWTGEEKAFKPVIDSIIEDWNKKEPNATVKWLGWPWDQTQQQLILRGMSKDQIDVAQVDIRWVNSLAEAGLLEDLGTLFDKNWISNNFDANFLKIGQVEGKQVGLPWTLGALGMLYNPTLLEKAGVKDVPTTVTDFEDALKKVKAFDKNIVPYAISTKVASSVSTNFQAWLWQNGGNVFDKDGKVIINNETGVKTLTWFKSLYDNGLIKMDLAQTDARVLHSKGQSAFYDDLVLAKGVMKSNGIADQDLDKIIRPMARPLIKAGDQPQSKIGGTVLVVFKDSKYKQKAADYIKHVVGEPEALKFFKESGNLPTFNSAIKNELIQKDAYTKKFLELTTFSKRAETEPFASAKELDNIITEEFQAGVMGAKTPQKALDDAATKIKSTLKK</sequence>
<proteinExistence type="inferred from homology"/>
<dbReference type="AlphaFoldDB" id="A0AA96LRS6"/>
<evidence type="ECO:0000313" key="6">
    <source>
        <dbReference type="Proteomes" id="UP001304650"/>
    </source>
</evidence>
<reference evidence="5" key="1">
    <citation type="submission" date="2022-02" db="EMBL/GenBank/DDBJ databases">
        <title>Paenibacillus sp. MBLB1832 Whole Genome Shotgun Sequencing.</title>
        <authorList>
            <person name="Hwang C.Y."/>
            <person name="Cho E.-S."/>
            <person name="Seo M.-J."/>
        </authorList>
    </citation>
    <scope>NUCLEOTIDE SEQUENCE</scope>
    <source>
        <strain evidence="5">MBLB1832</strain>
    </source>
</reference>
<evidence type="ECO:0000256" key="3">
    <source>
        <dbReference type="ARBA" id="ARBA00022729"/>
    </source>
</evidence>
<comment type="similarity">
    <text evidence="1">Belongs to the bacterial solute-binding protein 1 family.</text>
</comment>
<evidence type="ECO:0000256" key="2">
    <source>
        <dbReference type="ARBA" id="ARBA00022448"/>
    </source>
</evidence>
<keyword evidence="6" id="KW-1185">Reference proteome</keyword>
<dbReference type="PANTHER" id="PTHR30061:SF50">
    <property type="entry name" value="MALTOSE_MALTODEXTRIN-BINDING PERIPLASMIC PROTEIN"/>
    <property type="match status" value="1"/>
</dbReference>
<gene>
    <name evidence="5" type="ORF">MJB10_08065</name>
</gene>
<dbReference type="RefSeq" id="WP_314803298.1">
    <property type="nucleotide sequence ID" value="NZ_CP130319.1"/>
</dbReference>
<evidence type="ECO:0000256" key="1">
    <source>
        <dbReference type="ARBA" id="ARBA00008520"/>
    </source>
</evidence>
<feature type="signal peptide" evidence="4">
    <location>
        <begin position="1"/>
        <end position="17"/>
    </location>
</feature>
<dbReference type="EMBL" id="CP130319">
    <property type="protein sequence ID" value="WNR46036.1"/>
    <property type="molecule type" value="Genomic_DNA"/>
</dbReference>
<evidence type="ECO:0000256" key="4">
    <source>
        <dbReference type="SAM" id="SignalP"/>
    </source>
</evidence>